<gene>
    <name evidence="1" type="ORF">B9T62_17870</name>
</gene>
<reference evidence="1 2" key="1">
    <citation type="submission" date="2017-06" db="EMBL/GenBank/DDBJ databases">
        <title>Complete genome sequence of Paenibacillus donghaensis KCTC 13049T isolated from East Sea sediment, South Korea.</title>
        <authorList>
            <person name="Jung B.K."/>
            <person name="Hong S.-J."/>
            <person name="Shin J.-H."/>
        </authorList>
    </citation>
    <scope>NUCLEOTIDE SEQUENCE [LARGE SCALE GENOMIC DNA]</scope>
    <source>
        <strain evidence="1 2">KCTC 13049</strain>
    </source>
</reference>
<proteinExistence type="predicted"/>
<dbReference type="Gene3D" id="1.20.120.450">
    <property type="entry name" value="dinb family like domain"/>
    <property type="match status" value="1"/>
</dbReference>
<dbReference type="OrthoDB" id="117483at2"/>
<dbReference type="InterPro" id="IPR007061">
    <property type="entry name" value="MST-like"/>
</dbReference>
<dbReference type="EMBL" id="CP021780">
    <property type="protein sequence ID" value="ASA22485.1"/>
    <property type="molecule type" value="Genomic_DNA"/>
</dbReference>
<evidence type="ECO:0000313" key="2">
    <source>
        <dbReference type="Proteomes" id="UP000249890"/>
    </source>
</evidence>
<dbReference type="AlphaFoldDB" id="A0A2Z2KEX3"/>
<organism evidence="1 2">
    <name type="scientific">Paenibacillus donghaensis</name>
    <dbReference type="NCBI Taxonomy" id="414771"/>
    <lineage>
        <taxon>Bacteria</taxon>
        <taxon>Bacillati</taxon>
        <taxon>Bacillota</taxon>
        <taxon>Bacilli</taxon>
        <taxon>Bacillales</taxon>
        <taxon>Paenibacillaceae</taxon>
        <taxon>Paenibacillus</taxon>
    </lineage>
</organism>
<dbReference type="InterPro" id="IPR034660">
    <property type="entry name" value="DinB/YfiT-like"/>
</dbReference>
<name>A0A2Z2KEX3_9BACL</name>
<dbReference type="Proteomes" id="UP000249890">
    <property type="component" value="Chromosome"/>
</dbReference>
<dbReference type="SUPFAM" id="SSF109854">
    <property type="entry name" value="DinB/YfiT-like putative metalloenzymes"/>
    <property type="match status" value="1"/>
</dbReference>
<dbReference type="KEGG" id="pdh:B9T62_17870"/>
<evidence type="ECO:0000313" key="1">
    <source>
        <dbReference type="EMBL" id="ASA22485.1"/>
    </source>
</evidence>
<dbReference type="RefSeq" id="WP_087916483.1">
    <property type="nucleotide sequence ID" value="NZ_CP021780.1"/>
</dbReference>
<dbReference type="Pfam" id="PF04978">
    <property type="entry name" value="MST"/>
    <property type="match status" value="1"/>
</dbReference>
<keyword evidence="2" id="KW-1185">Reference proteome</keyword>
<protein>
    <submittedName>
        <fullName evidence="1">Integrase</fullName>
    </submittedName>
</protein>
<accession>A0A2Z2KEX3</accession>
<sequence length="177" mass="20802">MIDLNRIYLISDMPGYPAQISRLLSMMNYVRCTTIETVQDLTIEQLDYLMDPQCNSIGALLSHFAAVEYLYQAFTFEGRDLTEKEDERWGPALNLGDEGRMHIKGKDLNYYIDQMNEVRAVTLELFKTVGDDWLSIEEPFWHDKPANHYFKWFHVFEDEINHRGQIRMIGKRARASV</sequence>